<dbReference type="AlphaFoldDB" id="A0A8H6IVC2"/>
<dbReference type="EMBL" id="WIGN01000323">
    <property type="protein sequence ID" value="KAF6799444.1"/>
    <property type="molecule type" value="Genomic_DNA"/>
</dbReference>
<accession>A0A8H6IVC2</accession>
<name>A0A8H6IVC2_9PEZI</name>
<organism evidence="2 3">
    <name type="scientific">Colletotrichum sojae</name>
    <dbReference type="NCBI Taxonomy" id="2175907"/>
    <lineage>
        <taxon>Eukaryota</taxon>
        <taxon>Fungi</taxon>
        <taxon>Dikarya</taxon>
        <taxon>Ascomycota</taxon>
        <taxon>Pezizomycotina</taxon>
        <taxon>Sordariomycetes</taxon>
        <taxon>Hypocreomycetidae</taxon>
        <taxon>Glomerellales</taxon>
        <taxon>Glomerellaceae</taxon>
        <taxon>Colletotrichum</taxon>
        <taxon>Colletotrichum orchidearum species complex</taxon>
    </lineage>
</organism>
<evidence type="ECO:0000313" key="2">
    <source>
        <dbReference type="EMBL" id="KAF6799444.1"/>
    </source>
</evidence>
<dbReference type="SUPFAM" id="SSF56112">
    <property type="entry name" value="Protein kinase-like (PK-like)"/>
    <property type="match status" value="1"/>
</dbReference>
<feature type="compositionally biased region" description="Low complexity" evidence="1">
    <location>
        <begin position="34"/>
        <end position="50"/>
    </location>
</feature>
<dbReference type="InterPro" id="IPR011009">
    <property type="entry name" value="Kinase-like_dom_sf"/>
</dbReference>
<evidence type="ECO:0000313" key="3">
    <source>
        <dbReference type="Proteomes" id="UP000652219"/>
    </source>
</evidence>
<proteinExistence type="predicted"/>
<comment type="caution">
    <text evidence="2">The sequence shown here is derived from an EMBL/GenBank/DDBJ whole genome shotgun (WGS) entry which is preliminary data.</text>
</comment>
<protein>
    <recommendedName>
        <fullName evidence="4">Phosphotransferase enzyme family protein</fullName>
    </recommendedName>
</protein>
<evidence type="ECO:0008006" key="4">
    <source>
        <dbReference type="Google" id="ProtNLM"/>
    </source>
</evidence>
<gene>
    <name evidence="2" type="ORF">CSOJ01_12506</name>
</gene>
<evidence type="ECO:0000256" key="1">
    <source>
        <dbReference type="SAM" id="MobiDB-lite"/>
    </source>
</evidence>
<reference evidence="2 3" key="1">
    <citation type="journal article" date="2020" name="Phytopathology">
        <title>Genome Sequence Resources of Colletotrichum truncatum, C. plurivorum, C. musicola, and C. sojae: Four Species Pathogenic to Soybean (Glycine max).</title>
        <authorList>
            <person name="Rogerio F."/>
            <person name="Boufleur T.R."/>
            <person name="Ciampi-Guillardi M."/>
            <person name="Sukno S.A."/>
            <person name="Thon M.R."/>
            <person name="Massola Junior N.S."/>
            <person name="Baroncelli R."/>
        </authorList>
    </citation>
    <scope>NUCLEOTIDE SEQUENCE [LARGE SCALE GENOMIC DNA]</scope>
    <source>
        <strain evidence="2 3">LFN0009</strain>
    </source>
</reference>
<sequence length="209" mass="23191">MTEPEPINAGRLARALTLLSPHIGSRPISPTGPAPRRASASIRSSASASRCGRRTWPRRTRCGWSPSARTSRCPRYTAHLRTGGRTYMVMSRIDGQMACYGWKARSEASRRRILDQLRDMVAQIRTIKPAENVGVANVVGGPVYDCRFPDEKHLGPCATVQDFHKKLLGFDNLNFRATGELSELNEVLDFYGDYDEDPVFTHGDLISAA</sequence>
<keyword evidence="3" id="KW-1185">Reference proteome</keyword>
<dbReference type="Proteomes" id="UP000652219">
    <property type="component" value="Unassembled WGS sequence"/>
</dbReference>
<feature type="region of interest" description="Disordered" evidence="1">
    <location>
        <begin position="23"/>
        <end position="52"/>
    </location>
</feature>